<dbReference type="RefSeq" id="WP_077751061.1">
    <property type="nucleotide sequence ID" value="NZ_CP014782.1"/>
</dbReference>
<feature type="transmembrane region" description="Helical" evidence="1">
    <location>
        <begin position="54"/>
        <end position="77"/>
    </location>
</feature>
<dbReference type="AlphaFoldDB" id="A0A1S6HJP4"/>
<dbReference type="OrthoDB" id="6397936at2"/>
<evidence type="ECO:0000313" key="2">
    <source>
        <dbReference type="EMBL" id="AQS35745.1"/>
    </source>
</evidence>
<organism evidence="2 3">
    <name type="scientific">Shewanella psychrophila</name>
    <dbReference type="NCBI Taxonomy" id="225848"/>
    <lineage>
        <taxon>Bacteria</taxon>
        <taxon>Pseudomonadati</taxon>
        <taxon>Pseudomonadota</taxon>
        <taxon>Gammaproteobacteria</taxon>
        <taxon>Alteromonadales</taxon>
        <taxon>Shewanellaceae</taxon>
        <taxon>Shewanella</taxon>
    </lineage>
</organism>
<feature type="transmembrane region" description="Helical" evidence="1">
    <location>
        <begin position="89"/>
        <end position="110"/>
    </location>
</feature>
<feature type="transmembrane region" description="Helical" evidence="1">
    <location>
        <begin position="145"/>
        <end position="165"/>
    </location>
</feature>
<dbReference type="EMBL" id="CP014782">
    <property type="protein sequence ID" value="AQS35745.1"/>
    <property type="molecule type" value="Genomic_DNA"/>
</dbReference>
<dbReference type="STRING" id="225848.Sps_00547"/>
<protein>
    <submittedName>
        <fullName evidence="2">ZIP Zinc transporter</fullName>
    </submittedName>
</protein>
<dbReference type="Proteomes" id="UP000189545">
    <property type="component" value="Chromosome"/>
</dbReference>
<sequence>MIYLFVSCVSLLAGPIFYRFLNSDHGLRKGLDGFIFITISGLVILHILPDLVKVGGAIAVITVLVGLILPTMAEKFFKGDFGTTQKIAIVLSLFGLMLHNITDGCSIILAQQADASIMLAVGVIIHRLPEGLAIWWMVQPRSGSLWASAALLLMLGMTCLGYFAGGELLIHLNLESTVYLQAFVAGSIMHVILHQHVEGECCKKDMPERIGALIGFAILYMLVNGIGHVHHH</sequence>
<proteinExistence type="predicted"/>
<reference evidence="2 3" key="1">
    <citation type="submission" date="2016-03" db="EMBL/GenBank/DDBJ databases">
        <title>Complete genome sequence of Shewanella psychrophila WP2, a deep sea bacterium isolated from west Pacific sediment.</title>
        <authorList>
            <person name="Xu G."/>
            <person name="Jian H."/>
        </authorList>
    </citation>
    <scope>NUCLEOTIDE SEQUENCE [LARGE SCALE GENOMIC DNA]</scope>
    <source>
        <strain evidence="2 3">WP2</strain>
    </source>
</reference>
<feature type="transmembrane region" description="Helical" evidence="1">
    <location>
        <begin position="116"/>
        <end position="138"/>
    </location>
</feature>
<feature type="transmembrane region" description="Helical" evidence="1">
    <location>
        <begin position="30"/>
        <end position="48"/>
    </location>
</feature>
<feature type="transmembrane region" description="Helical" evidence="1">
    <location>
        <begin position="209"/>
        <end position="229"/>
    </location>
</feature>
<feature type="transmembrane region" description="Helical" evidence="1">
    <location>
        <begin position="177"/>
        <end position="197"/>
    </location>
</feature>
<evidence type="ECO:0000313" key="3">
    <source>
        <dbReference type="Proteomes" id="UP000189545"/>
    </source>
</evidence>
<accession>A0A1S6HJP4</accession>
<keyword evidence="1" id="KW-0812">Transmembrane</keyword>
<keyword evidence="1" id="KW-1133">Transmembrane helix</keyword>
<evidence type="ECO:0000256" key="1">
    <source>
        <dbReference type="SAM" id="Phobius"/>
    </source>
</evidence>
<dbReference type="KEGG" id="spsw:Sps_00547"/>
<gene>
    <name evidence="2" type="ORF">Sps_00547</name>
</gene>
<keyword evidence="1" id="KW-0472">Membrane</keyword>
<name>A0A1S6HJP4_9GAMM</name>
<keyword evidence="3" id="KW-1185">Reference proteome</keyword>